<evidence type="ECO:0000256" key="5">
    <source>
        <dbReference type="ARBA" id="ARBA00023157"/>
    </source>
</evidence>
<dbReference type="InterPro" id="IPR009048">
    <property type="entry name" value="A-macroglobulin_rcpt-bd"/>
</dbReference>
<dbReference type="Pfam" id="PF07678">
    <property type="entry name" value="TED_complement"/>
    <property type="match status" value="1"/>
</dbReference>
<keyword evidence="3" id="KW-0732">Signal</keyword>
<dbReference type="Pfam" id="PF00207">
    <property type="entry name" value="A2M"/>
    <property type="match status" value="1"/>
</dbReference>
<dbReference type="Pfam" id="PF07677">
    <property type="entry name" value="A2M_recep"/>
    <property type="match status" value="1"/>
</dbReference>
<keyword evidence="4" id="KW-0722">Serine protease inhibitor</keyword>
<evidence type="ECO:0000256" key="6">
    <source>
        <dbReference type="ARBA" id="ARBA00023180"/>
    </source>
</evidence>
<keyword evidence="10" id="KW-1185">Reference proteome</keyword>
<dbReference type="CDD" id="cd00104">
    <property type="entry name" value="KAZAL_FS"/>
    <property type="match status" value="1"/>
</dbReference>
<evidence type="ECO:0000259" key="8">
    <source>
        <dbReference type="PROSITE" id="PS51465"/>
    </source>
</evidence>
<dbReference type="Gene3D" id="2.60.120.1540">
    <property type="match status" value="1"/>
</dbReference>
<evidence type="ECO:0000313" key="9">
    <source>
        <dbReference type="EMBL" id="KAK2151551.1"/>
    </source>
</evidence>
<dbReference type="InterPro" id="IPR050473">
    <property type="entry name" value="A2M/Complement_sys"/>
</dbReference>
<dbReference type="InterPro" id="IPR002350">
    <property type="entry name" value="Kazal_dom"/>
</dbReference>
<dbReference type="Gene3D" id="2.20.130.20">
    <property type="match status" value="1"/>
</dbReference>
<feature type="region of interest" description="Disordered" evidence="7">
    <location>
        <begin position="1361"/>
        <end position="1429"/>
    </location>
</feature>
<evidence type="ECO:0000256" key="7">
    <source>
        <dbReference type="SAM" id="MobiDB-lite"/>
    </source>
</evidence>
<dbReference type="PROSITE" id="PS51465">
    <property type="entry name" value="KAZAL_2"/>
    <property type="match status" value="1"/>
</dbReference>
<feature type="compositionally biased region" description="Basic and acidic residues" evidence="7">
    <location>
        <begin position="989"/>
        <end position="1009"/>
    </location>
</feature>
<dbReference type="SMART" id="SM01361">
    <property type="entry name" value="A2M_recep"/>
    <property type="match status" value="1"/>
</dbReference>
<dbReference type="InterPro" id="IPR001599">
    <property type="entry name" value="Macroglobln_a2"/>
</dbReference>
<dbReference type="Gene3D" id="1.50.10.20">
    <property type="match status" value="1"/>
</dbReference>
<feature type="compositionally biased region" description="Basic and acidic residues" evidence="7">
    <location>
        <begin position="1291"/>
        <end position="1310"/>
    </location>
</feature>
<reference evidence="9" key="1">
    <citation type="journal article" date="2023" name="Mol. Biol. Evol.">
        <title>Third-Generation Sequencing Reveals the Adaptive Role of the Epigenome in Three Deep-Sea Polychaetes.</title>
        <authorList>
            <person name="Perez M."/>
            <person name="Aroh O."/>
            <person name="Sun Y."/>
            <person name="Lan Y."/>
            <person name="Juniper S.K."/>
            <person name="Young C.R."/>
            <person name="Angers B."/>
            <person name="Qian P.Y."/>
        </authorList>
    </citation>
    <scope>NUCLEOTIDE SEQUENCE</scope>
    <source>
        <strain evidence="9">P08H-3</strain>
    </source>
</reference>
<dbReference type="PANTHER" id="PTHR11412">
    <property type="entry name" value="MACROGLOBULIN / COMPLEMENT"/>
    <property type="match status" value="1"/>
</dbReference>
<feature type="domain" description="Kazal-like" evidence="8">
    <location>
        <begin position="889"/>
        <end position="943"/>
    </location>
</feature>
<gene>
    <name evidence="9" type="ORF">LSH36_359g00065</name>
</gene>
<feature type="region of interest" description="Disordered" evidence="7">
    <location>
        <begin position="1242"/>
        <end position="1329"/>
    </location>
</feature>
<dbReference type="InterPro" id="IPR022041">
    <property type="entry name" value="Methyltransf_FA"/>
</dbReference>
<dbReference type="Proteomes" id="UP001208570">
    <property type="component" value="Unassembled WGS sequence"/>
</dbReference>
<dbReference type="GO" id="GO:0004867">
    <property type="term" value="F:serine-type endopeptidase inhibitor activity"/>
    <property type="evidence" value="ECO:0007669"/>
    <property type="project" value="UniProtKB-KW"/>
</dbReference>
<evidence type="ECO:0000313" key="10">
    <source>
        <dbReference type="Proteomes" id="UP001208570"/>
    </source>
</evidence>
<dbReference type="SMART" id="SM00280">
    <property type="entry name" value="KAZAL"/>
    <property type="match status" value="1"/>
</dbReference>
<dbReference type="SUPFAM" id="SSF49410">
    <property type="entry name" value="Alpha-macroglobulin receptor domain"/>
    <property type="match status" value="1"/>
</dbReference>
<feature type="compositionally biased region" description="Acidic residues" evidence="7">
    <location>
        <begin position="1280"/>
        <end position="1290"/>
    </location>
</feature>
<feature type="compositionally biased region" description="Basic and acidic residues" evidence="7">
    <location>
        <begin position="1392"/>
        <end position="1416"/>
    </location>
</feature>
<dbReference type="EMBL" id="JAODUP010000359">
    <property type="protein sequence ID" value="KAK2151551.1"/>
    <property type="molecule type" value="Genomic_DNA"/>
</dbReference>
<evidence type="ECO:0000256" key="1">
    <source>
        <dbReference type="ARBA" id="ARBA00010952"/>
    </source>
</evidence>
<dbReference type="InterPro" id="IPR011626">
    <property type="entry name" value="Alpha-macroglobulin_TED"/>
</dbReference>
<dbReference type="Gene3D" id="2.60.40.10">
    <property type="entry name" value="Immunoglobulins"/>
    <property type="match status" value="1"/>
</dbReference>
<feature type="compositionally biased region" description="Basic and acidic residues" evidence="7">
    <location>
        <begin position="1242"/>
        <end position="1279"/>
    </location>
</feature>
<dbReference type="InterPro" id="IPR036058">
    <property type="entry name" value="Kazal_dom_sf"/>
</dbReference>
<dbReference type="SUPFAM" id="SSF81296">
    <property type="entry name" value="E set domains"/>
    <property type="match status" value="1"/>
</dbReference>
<dbReference type="InterPro" id="IPR041813">
    <property type="entry name" value="A2M_TED"/>
</dbReference>
<evidence type="ECO:0000256" key="4">
    <source>
        <dbReference type="ARBA" id="ARBA00022900"/>
    </source>
</evidence>
<sequence>MSDIVSLQYREDNHMNDGVFFEGPTFGNTTRKDSPVIVRVPDSITTWMFTGVSMSPKQGFSLASSVSLRTFQYFFLDFTLPYSVIRDEQIKIPLTVHNYLHACVRVHLQLHIPSTLEVLHGKETLKKFCIGNEETKTLFYDMIFRDLGIQKISATAEAYADSRCCSGILSDESPNKRYLTGMDSVKKQILVEPEGILRYYTQSVYFCPNSRIQISTPNKYQFQYVARPPEMDSFTFNVKARNDARIALSPGPKDPNQMMEIVIGGDFNQQSWIMMAENGDTVSNLPTPGVLSEVGWGTMIGNHTTQFLSHKTDRQLKVEYIGFSTGWGAEGAFTIWDRGEIDDSGYGEVMYLSLPESAVRGSAFARAKLTGDLMAPNLHNMDKLLRLPRGCGEQNMANFAPNVYVLQYLDKTGQLKEDTKLKILELLTKGYQRQLTYQRRDGSYSAFGLRDSTGNTWLSAFVLKTLSQARTYIYVDNNGLERTKSWIVDTQRPDGSFESVGRIINKEIQGGLSGRIALTAFVLTAFQSFGIKERVDDTSGATSELVAVYSAGRYLERNMHLIREPYTAALTAYALSLLNSDSAYSALKILSQTAIKKNGMTFWRLYHYDIREFHVFSEEPSKTKEIEIAGYAVLSYLTKDDISSAFPVVKWLMTQRNSYGGFLSTQDTVVALQAMSQYAIQSFTKSLSMTVSLASTNMDLLEKFHLNSNNSDVIQTVVIPSLPARLFLSASGEGCAMFQVEVQYNVPDPIDHPAFDLWVRMSQHHRPGSRRHMHRPEVRITLDICTKWLHPGSSNMAVLEVFIITGYTPDIDSLEKLLERENLKLKRYEIDGRKVIFYFDEIQSRCVTCLNFEIIRKYKVENSNPVPVRIFDYYEGGCSLVYGCNNNFPYAEEMCSCYQDCHENVSQICASDGSFYRNQCTMEVYACQKDLYLEVMPNEYCEVQDSLQEESDDRRHLNFVTTVSWRNYLTASSQTEATSKAWLSTTQSDVRDRKESDYHKSTDTPQSEEKLDTVYHQELNAANNYTGYPYSGFSAEVTTEAGESIALNLTEESAYDGFDGLTVTRNTYTDVTNQLFDNKNYDEYHDIGVIKDDGQSKKVNSHEADAADSSHSGYYYSNVISTATEPNVEDNDSILRILQPTTMRLLELEPVKAEMRKADIGLQHPYIEETETMTEKYGNREMHPHLSELESNTSPQHSVSDEYSANADPATHTETGYASKKIDFSGMELSYLSDSELEDLLSGRHSKEETKAVGEKSEKSNSSMQEKEAVDPASDNKEDNGDDDDDDDDNATERGGDGKTDSEYYKKETRPSGIEVFRPNLDDANELNDADHQRGITHWLKEGLSDKDFLTMLALYNSIDSSETEETGEEHSDFTNGNSSRQTEETPPIPNETEHEMGNADSNEHKGLFEFLHENSSHPNEPNVYSSGH</sequence>
<feature type="compositionally biased region" description="Polar residues" evidence="7">
    <location>
        <begin position="1417"/>
        <end position="1429"/>
    </location>
</feature>
<dbReference type="CDD" id="cd02897">
    <property type="entry name" value="A2M_2"/>
    <property type="match status" value="1"/>
</dbReference>
<dbReference type="SUPFAM" id="SSF48239">
    <property type="entry name" value="Terpenoid cyclases/Protein prenyltransferases"/>
    <property type="match status" value="1"/>
</dbReference>
<dbReference type="Pfam" id="PF12248">
    <property type="entry name" value="Methyltransf_FA"/>
    <property type="match status" value="1"/>
</dbReference>
<dbReference type="SMART" id="SM01419">
    <property type="entry name" value="Thiol-ester_cl"/>
    <property type="match status" value="1"/>
</dbReference>
<evidence type="ECO:0000256" key="2">
    <source>
        <dbReference type="ARBA" id="ARBA00022690"/>
    </source>
</evidence>
<name>A0AAD9JF99_9ANNE</name>
<dbReference type="GO" id="GO:0005615">
    <property type="term" value="C:extracellular space"/>
    <property type="evidence" value="ECO:0007669"/>
    <property type="project" value="InterPro"/>
</dbReference>
<feature type="region of interest" description="Disordered" evidence="7">
    <location>
        <begin position="981"/>
        <end position="1009"/>
    </location>
</feature>
<keyword evidence="5" id="KW-1015">Disulfide bond</keyword>
<dbReference type="PANTHER" id="PTHR11412:SF139">
    <property type="entry name" value="C3 AND PZP-LIKE ALPHA-2-MACROGLOBULIN DOMAIN-CONTAINING PROTEIN 8"/>
    <property type="match status" value="1"/>
</dbReference>
<dbReference type="Gene3D" id="3.30.60.30">
    <property type="match status" value="1"/>
</dbReference>
<comment type="similarity">
    <text evidence="1">Belongs to the protease inhibitor I39 (alpha-2-macroglobulin) family.</text>
</comment>
<feature type="compositionally biased region" description="Polar residues" evidence="7">
    <location>
        <begin position="1189"/>
        <end position="1203"/>
    </location>
</feature>
<evidence type="ECO:0000256" key="3">
    <source>
        <dbReference type="ARBA" id="ARBA00022729"/>
    </source>
</evidence>
<dbReference type="InterPro" id="IPR019742">
    <property type="entry name" value="MacrogloblnA2_CS"/>
</dbReference>
<organism evidence="9 10">
    <name type="scientific">Paralvinella palmiformis</name>
    <dbReference type="NCBI Taxonomy" id="53620"/>
    <lineage>
        <taxon>Eukaryota</taxon>
        <taxon>Metazoa</taxon>
        <taxon>Spiralia</taxon>
        <taxon>Lophotrochozoa</taxon>
        <taxon>Annelida</taxon>
        <taxon>Polychaeta</taxon>
        <taxon>Sedentaria</taxon>
        <taxon>Canalipalpata</taxon>
        <taxon>Terebellida</taxon>
        <taxon>Terebelliformia</taxon>
        <taxon>Alvinellidae</taxon>
        <taxon>Paralvinella</taxon>
    </lineage>
</organism>
<dbReference type="SMART" id="SM01360">
    <property type="entry name" value="A2M"/>
    <property type="match status" value="1"/>
</dbReference>
<comment type="caution">
    <text evidence="9">The sequence shown here is derived from an EMBL/GenBank/DDBJ whole genome shotgun (WGS) entry which is preliminary data.</text>
</comment>
<dbReference type="PROSITE" id="PS00477">
    <property type="entry name" value="ALPHA_2_MACROGLOBULIN"/>
    <property type="match status" value="1"/>
</dbReference>
<dbReference type="SUPFAM" id="SSF100895">
    <property type="entry name" value="Kazal-type serine protease inhibitors"/>
    <property type="match status" value="1"/>
</dbReference>
<dbReference type="InterPro" id="IPR047565">
    <property type="entry name" value="Alpha-macroglob_thiol-ester_cl"/>
</dbReference>
<dbReference type="InterPro" id="IPR008930">
    <property type="entry name" value="Terpenoid_cyclase/PrenylTrfase"/>
</dbReference>
<keyword evidence="6" id="KW-0325">Glycoprotein</keyword>
<accession>A0AAD9JF99</accession>
<dbReference type="InterPro" id="IPR014756">
    <property type="entry name" value="Ig_E-set"/>
</dbReference>
<dbReference type="InterPro" id="IPR036595">
    <property type="entry name" value="A-macroglobulin_rcpt-bd_sf"/>
</dbReference>
<dbReference type="InterPro" id="IPR013783">
    <property type="entry name" value="Ig-like_fold"/>
</dbReference>
<protein>
    <recommendedName>
        <fullName evidence="8">Kazal-like domain-containing protein</fullName>
    </recommendedName>
</protein>
<feature type="region of interest" description="Disordered" evidence="7">
    <location>
        <begin position="1189"/>
        <end position="1214"/>
    </location>
</feature>
<dbReference type="FunFam" id="1.50.10.20:FF:000001">
    <property type="entry name" value="CD109 isoform 1"/>
    <property type="match status" value="1"/>
</dbReference>
<dbReference type="Gene3D" id="2.60.40.690">
    <property type="entry name" value="Alpha-macroglobulin, receptor-binding domain"/>
    <property type="match status" value="1"/>
</dbReference>
<keyword evidence="2" id="KW-0646">Protease inhibitor</keyword>
<proteinExistence type="inferred from homology"/>